<dbReference type="GO" id="GO:0006081">
    <property type="term" value="P:aldehyde metabolic process"/>
    <property type="evidence" value="ECO:0007669"/>
    <property type="project" value="InterPro"/>
</dbReference>
<name>A0A918SCY3_9FLAO</name>
<evidence type="ECO:0000313" key="9">
    <source>
        <dbReference type="EMBL" id="GHA35369.1"/>
    </source>
</evidence>
<dbReference type="FunFam" id="3.40.605.10:FF:000004">
    <property type="entry name" value="Aldehyde dehydrogenase"/>
    <property type="match status" value="1"/>
</dbReference>
<dbReference type="RefSeq" id="WP_189604212.1">
    <property type="nucleotide sequence ID" value="NZ_BMXB01000004.1"/>
</dbReference>
<dbReference type="GO" id="GO:0004029">
    <property type="term" value="F:aldehyde dehydrogenase (NAD+) activity"/>
    <property type="evidence" value="ECO:0007669"/>
    <property type="project" value="TreeGrafter"/>
</dbReference>
<dbReference type="GO" id="GO:0005737">
    <property type="term" value="C:cytoplasm"/>
    <property type="evidence" value="ECO:0007669"/>
    <property type="project" value="TreeGrafter"/>
</dbReference>
<evidence type="ECO:0000256" key="6">
    <source>
        <dbReference type="PROSITE-ProRule" id="PRU10007"/>
    </source>
</evidence>
<dbReference type="InterPro" id="IPR016163">
    <property type="entry name" value="Ald_DH_C"/>
</dbReference>
<dbReference type="PANTHER" id="PTHR43570:SF16">
    <property type="entry name" value="ALDEHYDE DEHYDROGENASE TYPE III, ISOFORM Q"/>
    <property type="match status" value="1"/>
</dbReference>
<feature type="domain" description="Aldehyde dehydrogenase" evidence="8">
    <location>
        <begin position="3"/>
        <end position="432"/>
    </location>
</feature>
<keyword evidence="3" id="KW-0520">NAD</keyword>
<dbReference type="InterPro" id="IPR015590">
    <property type="entry name" value="Aldehyde_DH_dom"/>
</dbReference>
<evidence type="ECO:0000259" key="8">
    <source>
        <dbReference type="Pfam" id="PF00171"/>
    </source>
</evidence>
<reference evidence="9" key="2">
    <citation type="submission" date="2020-09" db="EMBL/GenBank/DDBJ databases">
        <authorList>
            <person name="Sun Q."/>
            <person name="Kim S."/>
        </authorList>
    </citation>
    <scope>NUCLEOTIDE SEQUENCE</scope>
    <source>
        <strain evidence="9">KCTC 12719</strain>
    </source>
</reference>
<dbReference type="Gene3D" id="3.40.605.10">
    <property type="entry name" value="Aldehyde Dehydrogenase, Chain A, domain 1"/>
    <property type="match status" value="1"/>
</dbReference>
<evidence type="ECO:0000256" key="1">
    <source>
        <dbReference type="ARBA" id="ARBA00009986"/>
    </source>
</evidence>
<feature type="active site" evidence="5">
    <location>
        <position position="249"/>
    </location>
</feature>
<evidence type="ECO:0000256" key="4">
    <source>
        <dbReference type="PIRNR" id="PIRNR036492"/>
    </source>
</evidence>
<dbReference type="FunFam" id="3.40.309.10:FF:000003">
    <property type="entry name" value="Aldehyde dehydrogenase"/>
    <property type="match status" value="1"/>
</dbReference>
<dbReference type="InterPro" id="IPR012394">
    <property type="entry name" value="Aldehyde_DH_NAD(P)"/>
</dbReference>
<reference evidence="9" key="1">
    <citation type="journal article" date="2014" name="Int. J. Syst. Evol. Microbiol.">
        <title>Complete genome sequence of Corynebacterium casei LMG S-19264T (=DSM 44701T), isolated from a smear-ripened cheese.</title>
        <authorList>
            <consortium name="US DOE Joint Genome Institute (JGI-PGF)"/>
            <person name="Walter F."/>
            <person name="Albersmeier A."/>
            <person name="Kalinowski J."/>
            <person name="Ruckert C."/>
        </authorList>
    </citation>
    <scope>NUCLEOTIDE SEQUENCE</scope>
    <source>
        <strain evidence="9">KCTC 12719</strain>
    </source>
</reference>
<dbReference type="PIRSF" id="PIRSF036492">
    <property type="entry name" value="ALDH"/>
    <property type="match status" value="1"/>
</dbReference>
<keyword evidence="10" id="KW-1185">Reference proteome</keyword>
<accession>A0A918SCY3</accession>
<evidence type="ECO:0000313" key="10">
    <source>
        <dbReference type="Proteomes" id="UP000610456"/>
    </source>
</evidence>
<dbReference type="CDD" id="cd07136">
    <property type="entry name" value="ALDH_YwdH-P39616"/>
    <property type="match status" value="1"/>
</dbReference>
<dbReference type="InterPro" id="IPR016161">
    <property type="entry name" value="Ald_DH/histidinol_DH"/>
</dbReference>
<dbReference type="EMBL" id="BMXB01000004">
    <property type="protein sequence ID" value="GHA35369.1"/>
    <property type="molecule type" value="Genomic_DNA"/>
</dbReference>
<dbReference type="PANTHER" id="PTHR43570">
    <property type="entry name" value="ALDEHYDE DEHYDROGENASE"/>
    <property type="match status" value="1"/>
</dbReference>
<organism evidence="9 10">
    <name type="scientific">Salinimicrobium marinum</name>
    <dbReference type="NCBI Taxonomy" id="680283"/>
    <lineage>
        <taxon>Bacteria</taxon>
        <taxon>Pseudomonadati</taxon>
        <taxon>Bacteroidota</taxon>
        <taxon>Flavobacteriia</taxon>
        <taxon>Flavobacteriales</taxon>
        <taxon>Flavobacteriaceae</taxon>
        <taxon>Salinimicrobium</taxon>
    </lineage>
</organism>
<evidence type="ECO:0000256" key="5">
    <source>
        <dbReference type="PIRSR" id="PIRSR036492-1"/>
    </source>
</evidence>
<dbReference type="InterPro" id="IPR016162">
    <property type="entry name" value="Ald_DH_N"/>
</dbReference>
<comment type="similarity">
    <text evidence="1 4 7">Belongs to the aldehyde dehydrogenase family.</text>
</comment>
<sequence length="458" mass="51815">MKETSEATIDKILKAQREFFGTHKTKSVEFRRNQLRKFKSAIEKNEKKITNALHQDLHKSYEEAYLTEVSIVLQELQNHIKNVKKWSKPQTVSTPLHLLPSRGSLHHEPLGVSLIIAPWNYPLQLLMNPLVGAISAGCCAVLKPSEFTPNTSQVMQEIIAETFVENYITLVQGGQETGEMLLRKRWDLIFFTGSTAVGKIVMKAAAEHLTPVVLELGGKSPCIVDETANLEVAARRIAWGKTINAGQTCIAPDYLLAHESIKEELIEKITDSFKEMFGSYPQESRFYPRIIHQRAFDRLKGLMQDGKLKSGGELDRDNRYIAPTILDKVDKSDPVMQQEIFGPILPVLSYSNVEEALSYINQNEKPLALYYFGKEKNAREILTKTTSGGVCINDTLMHITNHHLPFGGVGGSGMGQYHGKESFKTFSNQRAVVKTPTWIDMSFKYVPFKHFKWIKKFI</sequence>
<gene>
    <name evidence="9" type="ORF">GCM10007103_16170</name>
</gene>
<comment type="caution">
    <text evidence="9">The sequence shown here is derived from an EMBL/GenBank/DDBJ whole genome shotgun (WGS) entry which is preliminary data.</text>
</comment>
<dbReference type="InterPro" id="IPR029510">
    <property type="entry name" value="Ald_DH_CS_GLU"/>
</dbReference>
<evidence type="ECO:0000256" key="3">
    <source>
        <dbReference type="ARBA" id="ARBA00023027"/>
    </source>
</evidence>
<dbReference type="AlphaFoldDB" id="A0A918SCY3"/>
<evidence type="ECO:0000256" key="7">
    <source>
        <dbReference type="RuleBase" id="RU003345"/>
    </source>
</evidence>
<dbReference type="SUPFAM" id="SSF53720">
    <property type="entry name" value="ALDH-like"/>
    <property type="match status" value="1"/>
</dbReference>
<protein>
    <recommendedName>
        <fullName evidence="4">Aldehyde dehydrogenase</fullName>
    </recommendedName>
</protein>
<feature type="active site" evidence="5 6">
    <location>
        <position position="215"/>
    </location>
</feature>
<dbReference type="Gene3D" id="3.40.309.10">
    <property type="entry name" value="Aldehyde Dehydrogenase, Chain A, domain 2"/>
    <property type="match status" value="1"/>
</dbReference>
<dbReference type="Pfam" id="PF00171">
    <property type="entry name" value="Aldedh"/>
    <property type="match status" value="1"/>
</dbReference>
<proteinExistence type="inferred from homology"/>
<keyword evidence="2 4" id="KW-0560">Oxidoreductase</keyword>
<evidence type="ECO:0000256" key="2">
    <source>
        <dbReference type="ARBA" id="ARBA00023002"/>
    </source>
</evidence>
<dbReference type="PROSITE" id="PS00687">
    <property type="entry name" value="ALDEHYDE_DEHYDR_GLU"/>
    <property type="match status" value="1"/>
</dbReference>
<dbReference type="Proteomes" id="UP000610456">
    <property type="component" value="Unassembled WGS sequence"/>
</dbReference>